<reference evidence="1" key="1">
    <citation type="submission" date="2019-08" db="EMBL/GenBank/DDBJ databases">
        <title>Marinilactibacillus psychrotolerans M13-2T whole genome sequencing project.</title>
        <authorList>
            <person name="Ishikawa M."/>
            <person name="Suzuki T."/>
            <person name="Matsutani M."/>
        </authorList>
    </citation>
    <scope>NUCLEOTIDE SEQUENCE</scope>
    <source>
        <strain evidence="1">M13-2T</strain>
    </source>
</reference>
<dbReference type="EMBL" id="BKBI01000010">
    <property type="protein sequence ID" value="GEQ36021.1"/>
    <property type="molecule type" value="Genomic_DNA"/>
</dbReference>
<dbReference type="AlphaFoldDB" id="A0AAV3WRL1"/>
<proteinExistence type="predicted"/>
<organism evidence="1 2">
    <name type="scientific">Marinilactibacillus psychrotolerans</name>
    <dbReference type="NCBI Taxonomy" id="191770"/>
    <lineage>
        <taxon>Bacteria</taxon>
        <taxon>Bacillati</taxon>
        <taxon>Bacillota</taxon>
        <taxon>Bacilli</taxon>
        <taxon>Lactobacillales</taxon>
        <taxon>Carnobacteriaceae</taxon>
        <taxon>Marinilactibacillus</taxon>
    </lineage>
</organism>
<accession>A0AAV3WRL1</accession>
<dbReference type="Proteomes" id="UP000887127">
    <property type="component" value="Unassembled WGS sequence"/>
</dbReference>
<sequence>MTTIKYVCGLINRHMQLSMLRNRNASETNELEWLSYKLKRVREAQRKVIYGTH</sequence>
<dbReference type="RefSeq" id="WP_176935339.1">
    <property type="nucleotide sequence ID" value="NZ_BJVX01000010.1"/>
</dbReference>
<gene>
    <name evidence="1" type="ORF">M132T_15290</name>
</gene>
<comment type="caution">
    <text evidence="1">The sequence shown here is derived from an EMBL/GenBank/DDBJ whole genome shotgun (WGS) entry which is preliminary data.</text>
</comment>
<evidence type="ECO:0000313" key="1">
    <source>
        <dbReference type="EMBL" id="GEQ36021.1"/>
    </source>
</evidence>
<evidence type="ECO:0008006" key="3">
    <source>
        <dbReference type="Google" id="ProtNLM"/>
    </source>
</evidence>
<dbReference type="GeneID" id="96912552"/>
<protein>
    <recommendedName>
        <fullName evidence="3">Transposase</fullName>
    </recommendedName>
</protein>
<evidence type="ECO:0000313" key="2">
    <source>
        <dbReference type="Proteomes" id="UP000887127"/>
    </source>
</evidence>
<name>A0AAV3WRL1_9LACT</name>